<dbReference type="EMBL" id="JALQCW010000021">
    <property type="protein sequence ID" value="MCK9798074.1"/>
    <property type="molecule type" value="Genomic_DNA"/>
</dbReference>
<sequence>MCTSYNYLRVQRSKKPLNLLKPMLSVILFLIISGCAKTRDYEEADHKFSPLAKLPPGPIALIISDSATETIKQLSTYNNHYKNSWTARFYMDSIRQAYVETSDPALSLNGVTRLLKKTLRRSAQLSIN</sequence>
<reference evidence="1 2" key="2">
    <citation type="journal article" date="2023" name="Plant Pathol.">
        <title>Dismantling and reorganizing Pseudomonas marginalis sensu#lato.</title>
        <authorList>
            <person name="Sawada H."/>
            <person name="Fujikawa T."/>
            <person name="Satou M."/>
        </authorList>
    </citation>
    <scope>NUCLEOTIDE SEQUENCE [LARGE SCALE GENOMIC DNA]</scope>
    <source>
        <strain evidence="1 2">MAFF 302030</strain>
    </source>
</reference>
<name>A0A9X1YUT9_9PSED</name>
<gene>
    <name evidence="1" type="ORF">M1B34_10125</name>
</gene>
<dbReference type="Proteomes" id="UP001155059">
    <property type="component" value="Unassembled WGS sequence"/>
</dbReference>
<evidence type="ECO:0000313" key="1">
    <source>
        <dbReference type="EMBL" id="MCK9798074.1"/>
    </source>
</evidence>
<evidence type="ECO:0000313" key="2">
    <source>
        <dbReference type="Proteomes" id="UP001155059"/>
    </source>
</evidence>
<organism evidence="1 2">
    <name type="scientific">Pseudomonas morbosilactucae</name>
    <dbReference type="NCBI Taxonomy" id="2938197"/>
    <lineage>
        <taxon>Bacteria</taxon>
        <taxon>Pseudomonadati</taxon>
        <taxon>Pseudomonadota</taxon>
        <taxon>Gammaproteobacteria</taxon>
        <taxon>Pseudomonadales</taxon>
        <taxon>Pseudomonadaceae</taxon>
        <taxon>Pseudomonas</taxon>
    </lineage>
</organism>
<dbReference type="RefSeq" id="WP_268265023.1">
    <property type="nucleotide sequence ID" value="NZ_JALQCW010000021.1"/>
</dbReference>
<protein>
    <submittedName>
        <fullName evidence="1">Uncharacterized protein</fullName>
    </submittedName>
</protein>
<dbReference type="AlphaFoldDB" id="A0A9X1YUT9"/>
<accession>A0A9X1YUT9</accession>
<comment type="caution">
    <text evidence="1">The sequence shown here is derived from an EMBL/GenBank/DDBJ whole genome shotgun (WGS) entry which is preliminary data.</text>
</comment>
<reference evidence="1 2" key="1">
    <citation type="journal article" date="2022" name="Int. J. Syst. Evol. Microbiol.">
        <title>Pseudomonas aegrilactucae sp. nov. and Pseudomonas morbosilactucae sp. nov., pathogens causing bacterial rot of lettuce in Japan.</title>
        <authorList>
            <person name="Sawada H."/>
            <person name="Fujikawa T."/>
            <person name="Satou M."/>
        </authorList>
    </citation>
    <scope>NUCLEOTIDE SEQUENCE [LARGE SCALE GENOMIC DNA]</scope>
    <source>
        <strain evidence="1 2">MAFF 302030</strain>
    </source>
</reference>
<proteinExistence type="predicted"/>